<dbReference type="Proteomes" id="UP001058602">
    <property type="component" value="Chromosome 1"/>
</dbReference>
<evidence type="ECO:0000313" key="2">
    <source>
        <dbReference type="EMBL" id="UUM29482.1"/>
    </source>
</evidence>
<evidence type="ECO:0008006" key="4">
    <source>
        <dbReference type="Google" id="ProtNLM"/>
    </source>
</evidence>
<gene>
    <name evidence="2" type="ORF">NP165_07040</name>
</gene>
<name>A0ABY5LFG1_9VIBR</name>
<keyword evidence="3" id="KW-1185">Reference proteome</keyword>
<evidence type="ECO:0000256" key="1">
    <source>
        <dbReference type="SAM" id="SignalP"/>
    </source>
</evidence>
<feature type="chain" id="PRO_5046447131" description="Lipoprotein" evidence="1">
    <location>
        <begin position="23"/>
        <end position="127"/>
    </location>
</feature>
<dbReference type="RefSeq" id="WP_257083273.1">
    <property type="nucleotide sequence ID" value="NZ_CP102096.1"/>
</dbReference>
<sequence length="127" mass="13801">MIFLKKSIAFSLIVMMAGCSMTPNEPAVMAQEYEQSFVDYDLSETNHSDAMQVMHLVSQRAVASANNIDAFTKQNHNMFLSATQGVAVGAAVAGSLNPFQLATKFIGLEATKSSIDYQYSDLAYSSK</sequence>
<organism evidence="2 3">
    <name type="scientific">Vibrio japonicus</name>
    <dbReference type="NCBI Taxonomy" id="1824638"/>
    <lineage>
        <taxon>Bacteria</taxon>
        <taxon>Pseudomonadati</taxon>
        <taxon>Pseudomonadota</taxon>
        <taxon>Gammaproteobacteria</taxon>
        <taxon>Vibrionales</taxon>
        <taxon>Vibrionaceae</taxon>
        <taxon>Vibrio</taxon>
    </lineage>
</organism>
<reference evidence="2" key="1">
    <citation type="submission" date="2022-07" db="EMBL/GenBank/DDBJ databases">
        <title>Complete genome of Vibrio japonicus strain JCM 31412T and phylogenomic assessment of the Nereis clade of the genus Vibrio.</title>
        <authorList>
            <person name="Shlafstein M.D."/>
            <person name="Emsley S.A."/>
            <person name="Ushijima B."/>
            <person name="Videau P."/>
            <person name="Saw J.H."/>
        </authorList>
    </citation>
    <scope>NUCLEOTIDE SEQUENCE</scope>
    <source>
        <strain evidence="2">JCM 31412</strain>
    </source>
</reference>
<accession>A0ABY5LFG1</accession>
<dbReference type="EMBL" id="CP102096">
    <property type="protein sequence ID" value="UUM29482.1"/>
    <property type="molecule type" value="Genomic_DNA"/>
</dbReference>
<dbReference type="PROSITE" id="PS51257">
    <property type="entry name" value="PROKAR_LIPOPROTEIN"/>
    <property type="match status" value="1"/>
</dbReference>
<evidence type="ECO:0000313" key="3">
    <source>
        <dbReference type="Proteomes" id="UP001058602"/>
    </source>
</evidence>
<keyword evidence="1" id="KW-0732">Signal</keyword>
<feature type="signal peptide" evidence="1">
    <location>
        <begin position="1"/>
        <end position="22"/>
    </location>
</feature>
<proteinExistence type="predicted"/>
<protein>
    <recommendedName>
        <fullName evidence="4">Lipoprotein</fullName>
    </recommendedName>
</protein>